<feature type="transmembrane region" description="Helical" evidence="1">
    <location>
        <begin position="448"/>
        <end position="465"/>
    </location>
</feature>
<dbReference type="EMBL" id="RIBS01000012">
    <property type="protein sequence ID" value="RNF81825.1"/>
    <property type="molecule type" value="Genomic_DNA"/>
</dbReference>
<organism evidence="2 3">
    <name type="scientific">Montanilutibacter psychrotolerans</name>
    <dbReference type="NCBI Taxonomy" id="1327343"/>
    <lineage>
        <taxon>Bacteria</taxon>
        <taxon>Pseudomonadati</taxon>
        <taxon>Pseudomonadota</taxon>
        <taxon>Gammaproteobacteria</taxon>
        <taxon>Lysobacterales</taxon>
        <taxon>Lysobacteraceae</taxon>
        <taxon>Montanilutibacter</taxon>
    </lineage>
</organism>
<feature type="transmembrane region" description="Helical" evidence="1">
    <location>
        <begin position="108"/>
        <end position="124"/>
    </location>
</feature>
<keyword evidence="3" id="KW-1185">Reference proteome</keyword>
<sequence length="482" mass="53165">MHPAPDTRPASQASLLFAREAALIAVIVLAIKLAWLVADHTLRVYMGDSMVYLQTAAWLSAAPGRSFLYGAVLHFSAMPLHTPIAIVIVQVLWSTLSTLGVFAFLRRALGLGFWLAAIPALALASDPAQVFFERMVMAETIGLLALVATVLAYSRYLFNGSLWWFLGACLCGLGAANFRTNLLPVVIGLGITVPLLRLLLQAPLADWRFRAQHLAAAMAMLLGSHLAYTHAYGYLNKCPPGYLALSGMMQVGLVAPLIRAEDFEGTGVSGDVLKQVQLPLDDHWQRGHHIWDERGLWRTIEKNSAEPEAVARVVTRRAMLRDFTGLLRINVETLGGYFDREKVYWRMQDDKGVIAPDEHALQRIQEWLRWDARGVDAIDTPARRYFAASTAWLTSCLFLLFPLAVATAAAGWRTSKRAQYCLLALVSMGLVASHVLFAHIVSFRYLHPLPWFVLANVAAIAGAFLPQRVSREARTGEGTPTP</sequence>
<feature type="transmembrane region" description="Helical" evidence="1">
    <location>
        <begin position="162"/>
        <end position="178"/>
    </location>
</feature>
<keyword evidence="1" id="KW-0472">Membrane</keyword>
<feature type="transmembrane region" description="Helical" evidence="1">
    <location>
        <begin position="420"/>
        <end position="442"/>
    </location>
</feature>
<feature type="transmembrane region" description="Helical" evidence="1">
    <location>
        <begin position="136"/>
        <end position="156"/>
    </location>
</feature>
<dbReference type="AlphaFoldDB" id="A0A3M8SMD9"/>
<feature type="transmembrane region" description="Helical" evidence="1">
    <location>
        <begin position="185"/>
        <end position="205"/>
    </location>
</feature>
<comment type="caution">
    <text evidence="2">The sequence shown here is derived from an EMBL/GenBank/DDBJ whole genome shotgun (WGS) entry which is preliminary data.</text>
</comment>
<dbReference type="Proteomes" id="UP000267049">
    <property type="component" value="Unassembled WGS sequence"/>
</dbReference>
<evidence type="ECO:0008006" key="4">
    <source>
        <dbReference type="Google" id="ProtNLM"/>
    </source>
</evidence>
<proteinExistence type="predicted"/>
<reference evidence="2 3" key="1">
    <citation type="submission" date="2018-11" db="EMBL/GenBank/DDBJ databases">
        <title>Lysobacter cryohumiis sp. nov., isolated from soil in the Tianshan Mountains, Xinjiang, China.</title>
        <authorList>
            <person name="Luo Y."/>
            <person name="Sheng H."/>
        </authorList>
    </citation>
    <scope>NUCLEOTIDE SEQUENCE [LARGE SCALE GENOMIC DNA]</scope>
    <source>
        <strain evidence="2 3">ZS60</strain>
    </source>
</reference>
<dbReference type="OrthoDB" id="6057094at2"/>
<feature type="transmembrane region" description="Helical" evidence="1">
    <location>
        <begin position="21"/>
        <end position="38"/>
    </location>
</feature>
<gene>
    <name evidence="2" type="ORF">EER27_16235</name>
</gene>
<feature type="transmembrane region" description="Helical" evidence="1">
    <location>
        <begin position="385"/>
        <end position="408"/>
    </location>
</feature>
<evidence type="ECO:0000313" key="2">
    <source>
        <dbReference type="EMBL" id="RNF81825.1"/>
    </source>
</evidence>
<evidence type="ECO:0000256" key="1">
    <source>
        <dbReference type="SAM" id="Phobius"/>
    </source>
</evidence>
<keyword evidence="1" id="KW-1133">Transmembrane helix</keyword>
<evidence type="ECO:0000313" key="3">
    <source>
        <dbReference type="Proteomes" id="UP000267049"/>
    </source>
</evidence>
<feature type="transmembrane region" description="Helical" evidence="1">
    <location>
        <begin position="211"/>
        <end position="228"/>
    </location>
</feature>
<accession>A0A3M8SMD9</accession>
<feature type="transmembrane region" description="Helical" evidence="1">
    <location>
        <begin position="84"/>
        <end position="102"/>
    </location>
</feature>
<dbReference type="RefSeq" id="WP_123089190.1">
    <property type="nucleotide sequence ID" value="NZ_RIBS01000012.1"/>
</dbReference>
<protein>
    <recommendedName>
        <fullName evidence="4">Glycosyltransferase RgtA/B/C/D-like domain-containing protein</fullName>
    </recommendedName>
</protein>
<keyword evidence="1" id="KW-0812">Transmembrane</keyword>
<name>A0A3M8SMD9_9GAMM</name>
<feature type="transmembrane region" description="Helical" evidence="1">
    <location>
        <begin position="50"/>
        <end position="72"/>
    </location>
</feature>